<gene>
    <name evidence="2" type="ORF">ACFP3M_24500</name>
</gene>
<reference evidence="3" key="1">
    <citation type="journal article" date="2019" name="Int. J. Syst. Evol. Microbiol.">
        <title>The Global Catalogue of Microorganisms (GCM) 10K type strain sequencing project: providing services to taxonomists for standard genome sequencing and annotation.</title>
        <authorList>
            <consortium name="The Broad Institute Genomics Platform"/>
            <consortium name="The Broad Institute Genome Sequencing Center for Infectious Disease"/>
            <person name="Wu L."/>
            <person name="Ma J."/>
        </authorList>
    </citation>
    <scope>NUCLEOTIDE SEQUENCE [LARGE SCALE GENOMIC DNA]</scope>
    <source>
        <strain evidence="3">CGMCC 1.15809</strain>
    </source>
</reference>
<proteinExistence type="predicted"/>
<evidence type="ECO:0000313" key="2">
    <source>
        <dbReference type="EMBL" id="MFC5895958.1"/>
    </source>
</evidence>
<dbReference type="EMBL" id="JBHSPW010000012">
    <property type="protein sequence ID" value="MFC5895958.1"/>
    <property type="molecule type" value="Genomic_DNA"/>
</dbReference>
<name>A0ABW1FSW7_9ACTN</name>
<feature type="region of interest" description="Disordered" evidence="1">
    <location>
        <begin position="37"/>
        <end position="77"/>
    </location>
</feature>
<accession>A0ABW1FSW7</accession>
<keyword evidence="3" id="KW-1185">Reference proteome</keyword>
<dbReference type="Proteomes" id="UP001596241">
    <property type="component" value="Unassembled WGS sequence"/>
</dbReference>
<protein>
    <submittedName>
        <fullName evidence="2">Uncharacterized protein</fullName>
    </submittedName>
</protein>
<comment type="caution">
    <text evidence="2">The sequence shown here is derived from an EMBL/GenBank/DDBJ whole genome shotgun (WGS) entry which is preliminary data.</text>
</comment>
<organism evidence="2 3">
    <name type="scientific">Streptomyces ramulosus</name>
    <dbReference type="NCBI Taxonomy" id="47762"/>
    <lineage>
        <taxon>Bacteria</taxon>
        <taxon>Bacillati</taxon>
        <taxon>Actinomycetota</taxon>
        <taxon>Actinomycetes</taxon>
        <taxon>Kitasatosporales</taxon>
        <taxon>Streptomycetaceae</taxon>
        <taxon>Streptomyces</taxon>
    </lineage>
</organism>
<evidence type="ECO:0000313" key="3">
    <source>
        <dbReference type="Proteomes" id="UP001596241"/>
    </source>
</evidence>
<sequence length="77" mass="8275">MVDAFPEDASVDPCESIDPKVLEAASAAEENHLTAEEAVEVEESGNVIRHRPGLVTTHQPDPLQENVAPNARRSTGE</sequence>
<evidence type="ECO:0000256" key="1">
    <source>
        <dbReference type="SAM" id="MobiDB-lite"/>
    </source>
</evidence>
<dbReference type="RefSeq" id="WP_345089612.1">
    <property type="nucleotide sequence ID" value="NZ_BAAAWG010000015.1"/>
</dbReference>